<feature type="region of interest" description="Disordered" evidence="1">
    <location>
        <begin position="237"/>
        <end position="314"/>
    </location>
</feature>
<dbReference type="EMBL" id="MDYN01000004">
    <property type="protein sequence ID" value="OQD88381.1"/>
    <property type="molecule type" value="Genomic_DNA"/>
</dbReference>
<feature type="region of interest" description="Disordered" evidence="1">
    <location>
        <begin position="330"/>
        <end position="352"/>
    </location>
</feature>
<dbReference type="Proteomes" id="UP000191672">
    <property type="component" value="Unassembled WGS sequence"/>
</dbReference>
<organism evidence="2 3">
    <name type="scientific">Penicillium antarcticum</name>
    <dbReference type="NCBI Taxonomy" id="416450"/>
    <lineage>
        <taxon>Eukaryota</taxon>
        <taxon>Fungi</taxon>
        <taxon>Dikarya</taxon>
        <taxon>Ascomycota</taxon>
        <taxon>Pezizomycotina</taxon>
        <taxon>Eurotiomycetes</taxon>
        <taxon>Eurotiomycetidae</taxon>
        <taxon>Eurotiales</taxon>
        <taxon>Aspergillaceae</taxon>
        <taxon>Penicillium</taxon>
    </lineage>
</organism>
<proteinExistence type="predicted"/>
<gene>
    <name evidence="2" type="ORF">PENANT_c004G00385</name>
</gene>
<feature type="compositionally biased region" description="Basic and acidic residues" evidence="1">
    <location>
        <begin position="330"/>
        <end position="347"/>
    </location>
</feature>
<dbReference type="AlphaFoldDB" id="A0A1V6QGN2"/>
<sequence>MERKLSTRALKMRHRLTFTRSSLTRDRACTMVSSGEVSPCSSRPRSATNPESPTYGENTMWDSIDASRCYNFTDELGFFRPASPFIERQNIDEDLVLDIKHACALLSHSIDRGIPIGLSYQSAVPDWTNKKAASQSTTEISTSVDQNTLLSSAKPIEPATDANTEMHDSGVGMSFNSPQQTGRPYGNSVSSARFYNKQSSVSPPHSPTSERARSRGESLVQSLADRGSIQPDYPLRLARSHSSSPVPFPYSPDQANDEWRSGQTTPPSPIIENPQTEKEQSTATITVSETEINASTTSTTSETETPTPPCLGEEGQTWLRASKDIQRLADEEKQKQKETAFKKEKPSNRFYSSNANATSQIFDSREWLTRNIWESRDPSIYSETPLSANANGEGRWGSVSTSGDESSRHGGYPVQWWAGPDAASSRNLSYSSSSYPVNEFKHQETAYSVVVPSLHPRRRREKAQLLLRKLAGFGGGRRRGEGGAGVEV</sequence>
<reference evidence="3" key="1">
    <citation type="journal article" date="2017" name="Nat. Microbiol.">
        <title>Global analysis of biosynthetic gene clusters reveals vast potential of secondary metabolite production in Penicillium species.</title>
        <authorList>
            <person name="Nielsen J.C."/>
            <person name="Grijseels S."/>
            <person name="Prigent S."/>
            <person name="Ji B."/>
            <person name="Dainat J."/>
            <person name="Nielsen K.F."/>
            <person name="Frisvad J.C."/>
            <person name="Workman M."/>
            <person name="Nielsen J."/>
        </authorList>
    </citation>
    <scope>NUCLEOTIDE SEQUENCE [LARGE SCALE GENOMIC DNA]</scope>
    <source>
        <strain evidence="3">IBT 31811</strain>
    </source>
</reference>
<accession>A0A1V6QGN2</accession>
<evidence type="ECO:0000256" key="1">
    <source>
        <dbReference type="SAM" id="MobiDB-lite"/>
    </source>
</evidence>
<protein>
    <submittedName>
        <fullName evidence="2">Uncharacterized protein</fullName>
    </submittedName>
</protein>
<feature type="compositionally biased region" description="Low complexity" evidence="1">
    <location>
        <begin position="288"/>
        <end position="305"/>
    </location>
</feature>
<feature type="region of interest" description="Disordered" evidence="1">
    <location>
        <begin position="381"/>
        <end position="409"/>
    </location>
</feature>
<name>A0A1V6QGN2_9EURO</name>
<keyword evidence="3" id="KW-1185">Reference proteome</keyword>
<feature type="compositionally biased region" description="Polar residues" evidence="1">
    <location>
        <begin position="381"/>
        <end position="390"/>
    </location>
</feature>
<evidence type="ECO:0000313" key="3">
    <source>
        <dbReference type="Proteomes" id="UP000191672"/>
    </source>
</evidence>
<dbReference type="STRING" id="416450.A0A1V6QGN2"/>
<feature type="region of interest" description="Disordered" evidence="1">
    <location>
        <begin position="136"/>
        <end position="222"/>
    </location>
</feature>
<evidence type="ECO:0000313" key="2">
    <source>
        <dbReference type="EMBL" id="OQD88381.1"/>
    </source>
</evidence>
<comment type="caution">
    <text evidence="2">The sequence shown here is derived from an EMBL/GenBank/DDBJ whole genome shotgun (WGS) entry which is preliminary data.</text>
</comment>
<feature type="compositionally biased region" description="Polar residues" evidence="1">
    <location>
        <begin position="174"/>
        <end position="207"/>
    </location>
</feature>
<feature type="compositionally biased region" description="Polar residues" evidence="1">
    <location>
        <begin position="136"/>
        <end position="151"/>
    </location>
</feature>
<feature type="region of interest" description="Disordered" evidence="1">
    <location>
        <begin position="34"/>
        <end position="58"/>
    </location>
</feature>